<dbReference type="AlphaFoldDB" id="A0A4Z2EY61"/>
<keyword evidence="3" id="KW-1185">Reference proteome</keyword>
<proteinExistence type="predicted"/>
<sequence length="96" mass="10811">MIQEQIRKRPEDRSQEVKCISLNHSRFPDDAPAFPEGDKLLSHEPPLKIGPDVSPASPGMENPSPRKTPIQLNKIKFSRQNKSSQKSVHTTRDVKG</sequence>
<name>A0A4Z2EY61_9TELE</name>
<gene>
    <name evidence="2" type="ORF">EYF80_056029</name>
</gene>
<protein>
    <submittedName>
        <fullName evidence="2">Uncharacterized protein</fullName>
    </submittedName>
</protein>
<feature type="compositionally biased region" description="Basic and acidic residues" evidence="1">
    <location>
        <begin position="36"/>
        <end position="46"/>
    </location>
</feature>
<feature type="compositionally biased region" description="Polar residues" evidence="1">
    <location>
        <begin position="78"/>
        <end position="88"/>
    </location>
</feature>
<comment type="caution">
    <text evidence="2">The sequence shown here is derived from an EMBL/GenBank/DDBJ whole genome shotgun (WGS) entry which is preliminary data.</text>
</comment>
<dbReference type="EMBL" id="SRLO01002126">
    <property type="protein sequence ID" value="TNN33805.1"/>
    <property type="molecule type" value="Genomic_DNA"/>
</dbReference>
<feature type="compositionally biased region" description="Basic and acidic residues" evidence="1">
    <location>
        <begin position="1"/>
        <end position="16"/>
    </location>
</feature>
<accession>A0A4Z2EY61</accession>
<feature type="region of interest" description="Disordered" evidence="1">
    <location>
        <begin position="1"/>
        <end position="96"/>
    </location>
</feature>
<evidence type="ECO:0000256" key="1">
    <source>
        <dbReference type="SAM" id="MobiDB-lite"/>
    </source>
</evidence>
<reference evidence="2 3" key="1">
    <citation type="submission" date="2019-03" db="EMBL/GenBank/DDBJ databases">
        <title>First draft genome of Liparis tanakae, snailfish: a comprehensive survey of snailfish specific genes.</title>
        <authorList>
            <person name="Kim W."/>
            <person name="Song I."/>
            <person name="Jeong J.-H."/>
            <person name="Kim D."/>
            <person name="Kim S."/>
            <person name="Ryu S."/>
            <person name="Song J.Y."/>
            <person name="Lee S.K."/>
        </authorList>
    </citation>
    <scope>NUCLEOTIDE SEQUENCE [LARGE SCALE GENOMIC DNA]</scope>
    <source>
        <tissue evidence="2">Muscle</tissue>
    </source>
</reference>
<evidence type="ECO:0000313" key="3">
    <source>
        <dbReference type="Proteomes" id="UP000314294"/>
    </source>
</evidence>
<evidence type="ECO:0000313" key="2">
    <source>
        <dbReference type="EMBL" id="TNN33805.1"/>
    </source>
</evidence>
<organism evidence="2 3">
    <name type="scientific">Liparis tanakae</name>
    <name type="common">Tanaka's snailfish</name>
    <dbReference type="NCBI Taxonomy" id="230148"/>
    <lineage>
        <taxon>Eukaryota</taxon>
        <taxon>Metazoa</taxon>
        <taxon>Chordata</taxon>
        <taxon>Craniata</taxon>
        <taxon>Vertebrata</taxon>
        <taxon>Euteleostomi</taxon>
        <taxon>Actinopterygii</taxon>
        <taxon>Neopterygii</taxon>
        <taxon>Teleostei</taxon>
        <taxon>Neoteleostei</taxon>
        <taxon>Acanthomorphata</taxon>
        <taxon>Eupercaria</taxon>
        <taxon>Perciformes</taxon>
        <taxon>Cottioidei</taxon>
        <taxon>Cottales</taxon>
        <taxon>Liparidae</taxon>
        <taxon>Liparis</taxon>
    </lineage>
</organism>
<dbReference type="Proteomes" id="UP000314294">
    <property type="component" value="Unassembled WGS sequence"/>
</dbReference>